<dbReference type="PANTHER" id="PTHR40640:SF1">
    <property type="entry name" value="ANCHORED GLYCOPROTEIN, PUTATIVE (AFU_ORTHOLOGUE AFUA_8G04860)-RELATED"/>
    <property type="match status" value="1"/>
</dbReference>
<comment type="caution">
    <text evidence="3">The sequence shown here is derived from an EMBL/GenBank/DDBJ whole genome shotgun (WGS) entry which is preliminary data.</text>
</comment>
<accession>A0AA43TW34</accession>
<feature type="signal peptide" evidence="2">
    <location>
        <begin position="1"/>
        <end position="17"/>
    </location>
</feature>
<evidence type="ECO:0000313" key="3">
    <source>
        <dbReference type="EMBL" id="MDI1490079.1"/>
    </source>
</evidence>
<name>A0AA43TW34_9LECA</name>
<evidence type="ECO:0000313" key="4">
    <source>
        <dbReference type="Proteomes" id="UP001161017"/>
    </source>
</evidence>
<dbReference type="EMBL" id="JAPUFD010000011">
    <property type="protein sequence ID" value="MDI1490079.1"/>
    <property type="molecule type" value="Genomic_DNA"/>
</dbReference>
<reference evidence="3" key="1">
    <citation type="journal article" date="2023" name="Genome Biol. Evol.">
        <title>First Whole Genome Sequence and Flow Cytometry Genome Size Data for the Lichen-Forming Fungus Ramalina farinacea (Ascomycota).</title>
        <authorList>
            <person name="Llewellyn T."/>
            <person name="Mian S."/>
            <person name="Hill R."/>
            <person name="Leitch I.J."/>
            <person name="Gaya E."/>
        </authorList>
    </citation>
    <scope>NUCLEOTIDE SEQUENCE</scope>
    <source>
        <strain evidence="3">LIQ254RAFAR</strain>
    </source>
</reference>
<gene>
    <name evidence="3" type="ORF">OHK93_001279</name>
</gene>
<evidence type="ECO:0008006" key="5">
    <source>
        <dbReference type="Google" id="ProtNLM"/>
    </source>
</evidence>
<proteinExistence type="predicted"/>
<dbReference type="AlphaFoldDB" id="A0AA43TW34"/>
<dbReference type="PANTHER" id="PTHR40640">
    <property type="entry name" value="ANCHORED GLYCOPROTEIN, PUTATIVE (AFU_ORTHOLOGUE AFUA_8G04860)-RELATED"/>
    <property type="match status" value="1"/>
</dbReference>
<organism evidence="3 4">
    <name type="scientific">Ramalina farinacea</name>
    <dbReference type="NCBI Taxonomy" id="258253"/>
    <lineage>
        <taxon>Eukaryota</taxon>
        <taxon>Fungi</taxon>
        <taxon>Dikarya</taxon>
        <taxon>Ascomycota</taxon>
        <taxon>Pezizomycotina</taxon>
        <taxon>Lecanoromycetes</taxon>
        <taxon>OSLEUM clade</taxon>
        <taxon>Lecanoromycetidae</taxon>
        <taxon>Lecanorales</taxon>
        <taxon>Lecanorineae</taxon>
        <taxon>Ramalinaceae</taxon>
        <taxon>Ramalina</taxon>
    </lineage>
</organism>
<evidence type="ECO:0000256" key="1">
    <source>
        <dbReference type="SAM" id="MobiDB-lite"/>
    </source>
</evidence>
<feature type="chain" id="PRO_5041221540" description="GPI anchored protein" evidence="2">
    <location>
        <begin position="18"/>
        <end position="267"/>
    </location>
</feature>
<sequence>MIPVTLSLLTLAALGVAQNTTVSLFLPALDDQSLVGSVVGADAKATTYVITCASGGAAAATTDGSMSKKKRQAAAMTTAMPTASPTGDVFDDDDSDDSDDCGLISPLTVTEGPSTLAYTLSLGSDIAVEALSCVLSGTTKAVCGVSASVESAAAASGFSLPSDVTANPTATLTGSELPSRLPVVITAGAEKLSGSAGTMTGSAASAGSTMTTGSAKAGGNSASKGSGTGTGTAAPASSTGNAAMGFEPAVGMGVAGVLAVGLGAILL</sequence>
<feature type="region of interest" description="Disordered" evidence="1">
    <location>
        <begin position="194"/>
        <end position="237"/>
    </location>
</feature>
<protein>
    <recommendedName>
        <fullName evidence="5">GPI anchored protein</fullName>
    </recommendedName>
</protein>
<keyword evidence="4" id="KW-1185">Reference proteome</keyword>
<keyword evidence="2" id="KW-0732">Signal</keyword>
<evidence type="ECO:0000256" key="2">
    <source>
        <dbReference type="SAM" id="SignalP"/>
    </source>
</evidence>
<dbReference type="Proteomes" id="UP001161017">
    <property type="component" value="Unassembled WGS sequence"/>
</dbReference>